<dbReference type="PANTHER" id="PTHR39176">
    <property type="entry name" value="PERIPLASMIC PROTEIN-RELATED"/>
    <property type="match status" value="1"/>
</dbReference>
<sequence length="133" mass="15088">MRRAAASLLVALAALPVAAQEADVDCNNQLTTFDMRVCADRAYKAADEDLNVDYRRAMEWMTSLDADLPDDQRGGAEALRDAQRAWIDFRDKACLAQGFTYRGGTLEPVIILYCLEDLTRQRSEQLRIIWEEN</sequence>
<dbReference type="RefSeq" id="WP_160851199.1">
    <property type="nucleotide sequence ID" value="NZ_WUWG01000001.1"/>
</dbReference>
<organism evidence="3 4">
    <name type="scientific">Oceanomicrobium pacificus</name>
    <dbReference type="NCBI Taxonomy" id="2692916"/>
    <lineage>
        <taxon>Bacteria</taxon>
        <taxon>Pseudomonadati</taxon>
        <taxon>Pseudomonadota</taxon>
        <taxon>Alphaproteobacteria</taxon>
        <taxon>Rhodobacterales</taxon>
        <taxon>Paracoccaceae</taxon>
        <taxon>Oceanomicrobium</taxon>
    </lineage>
</organism>
<gene>
    <name evidence="3" type="ORF">GSH16_01530</name>
</gene>
<feature type="signal peptide" evidence="1">
    <location>
        <begin position="1"/>
        <end position="19"/>
    </location>
</feature>
<dbReference type="EMBL" id="WUWG01000001">
    <property type="protein sequence ID" value="MXU64111.1"/>
    <property type="molecule type" value="Genomic_DNA"/>
</dbReference>
<dbReference type="Gene3D" id="1.20.1270.180">
    <property type="match status" value="1"/>
</dbReference>
<evidence type="ECO:0000259" key="2">
    <source>
        <dbReference type="Pfam" id="PF07007"/>
    </source>
</evidence>
<evidence type="ECO:0000313" key="4">
    <source>
        <dbReference type="Proteomes" id="UP000436016"/>
    </source>
</evidence>
<accession>A0A6B0TYX7</accession>
<reference evidence="3 4" key="1">
    <citation type="submission" date="2019-12" db="EMBL/GenBank/DDBJ databases">
        <title>Strain KN286 was isolated from seawater, which was collected from Caroline Seamount in the tropical western Pacific.</title>
        <authorList>
            <person name="Wang Q."/>
        </authorList>
    </citation>
    <scope>NUCLEOTIDE SEQUENCE [LARGE SCALE GENOMIC DNA]</scope>
    <source>
        <strain evidence="3 4">KN286</strain>
    </source>
</reference>
<dbReference type="PANTHER" id="PTHR39176:SF1">
    <property type="entry name" value="PERIPLASMIC PROTEIN"/>
    <property type="match status" value="1"/>
</dbReference>
<feature type="domain" description="Lysozyme inhibitor LprI-like N-terminal" evidence="2">
    <location>
        <begin position="26"/>
        <end position="126"/>
    </location>
</feature>
<name>A0A6B0TYX7_9RHOB</name>
<proteinExistence type="predicted"/>
<evidence type="ECO:0000256" key="1">
    <source>
        <dbReference type="SAM" id="SignalP"/>
    </source>
</evidence>
<protein>
    <submittedName>
        <fullName evidence="3">DUF1311 domain-containing protein</fullName>
    </submittedName>
</protein>
<keyword evidence="4" id="KW-1185">Reference proteome</keyword>
<evidence type="ECO:0000313" key="3">
    <source>
        <dbReference type="EMBL" id="MXU64111.1"/>
    </source>
</evidence>
<comment type="caution">
    <text evidence="3">The sequence shown here is derived from an EMBL/GenBank/DDBJ whole genome shotgun (WGS) entry which is preliminary data.</text>
</comment>
<dbReference type="Proteomes" id="UP000436016">
    <property type="component" value="Unassembled WGS sequence"/>
</dbReference>
<dbReference type="InterPro" id="IPR009739">
    <property type="entry name" value="LprI-like_N"/>
</dbReference>
<dbReference type="Pfam" id="PF07007">
    <property type="entry name" value="LprI"/>
    <property type="match status" value="1"/>
</dbReference>
<keyword evidence="1" id="KW-0732">Signal</keyword>
<feature type="chain" id="PRO_5025506590" evidence="1">
    <location>
        <begin position="20"/>
        <end position="133"/>
    </location>
</feature>
<dbReference type="AlphaFoldDB" id="A0A6B0TYX7"/>